<reference evidence="2 3" key="1">
    <citation type="submission" date="2024-09" db="EMBL/GenBank/DDBJ databases">
        <authorList>
            <person name="Sun Q."/>
            <person name="Mori K."/>
        </authorList>
    </citation>
    <scope>NUCLEOTIDE SEQUENCE [LARGE SCALE GENOMIC DNA]</scope>
    <source>
        <strain evidence="2 3">JCM 1342</strain>
    </source>
</reference>
<dbReference type="Proteomes" id="UP001589611">
    <property type="component" value="Unassembled WGS sequence"/>
</dbReference>
<dbReference type="EMBL" id="JBHMBE010000002">
    <property type="protein sequence ID" value="MFB9645105.1"/>
    <property type="molecule type" value="Genomic_DNA"/>
</dbReference>
<keyword evidence="1" id="KW-0472">Membrane</keyword>
<name>A0ABV5SXN2_9MICO</name>
<keyword evidence="1" id="KW-0812">Transmembrane</keyword>
<accession>A0ABV5SXN2</accession>
<feature type="transmembrane region" description="Helical" evidence="1">
    <location>
        <begin position="274"/>
        <end position="296"/>
    </location>
</feature>
<sequence>MAAHVLRLRIALLLGAVRGDSGHVTRVLLGLLLLVMAAVIACWALLTLRDAPTEVVLAVTVLGGSAVTLGFALAPLIAGATDPLDPRRFIVLGLPGGRLAAVLAVAGFLSVPSFALIAVAVCAAVVWADRGVPGWVTAVGVVLGVATCVLLARVCMALTALFLRERRSRELAGVFALLVLVVAVPVGVFFGSLEWRGQVPSQLAEAVSVLALTPLGAAWAYPGAVAQHQTGAAAPVLLVALGTLVALGLIWVLLVRRLLSTTERPVAVRVRGGLGWFAVAPGTPGGAIAARSLIYWLRDLRYLVNIAVIPVAAVLTTVPLLFAGVPPEIVALVPVPIIALFLGWFPHNDLAYDSTAIWMHIASGVRGVSDRVGRLVPVLLIGIPLLAVAVPVAVALHGRWAFLPAMAGACAALFLTGLGLSSISSVAAPYAVSRPGESPFQQPQRVGSGAAIAQGAVMLGGILISAPALWWAWLALNGDPDAAMLALWGGLAIGAVVLVVGIAIGSAVFRQRGGRLMEFAESV</sequence>
<feature type="transmembrane region" description="Helical" evidence="1">
    <location>
        <begin position="233"/>
        <end position="254"/>
    </location>
</feature>
<feature type="transmembrane region" description="Helical" evidence="1">
    <location>
        <begin position="135"/>
        <end position="159"/>
    </location>
</feature>
<feature type="transmembrane region" description="Helical" evidence="1">
    <location>
        <begin position="302"/>
        <end position="322"/>
    </location>
</feature>
<feature type="transmembrane region" description="Helical" evidence="1">
    <location>
        <begin position="375"/>
        <end position="396"/>
    </location>
</feature>
<evidence type="ECO:0000313" key="3">
    <source>
        <dbReference type="Proteomes" id="UP001589611"/>
    </source>
</evidence>
<gene>
    <name evidence="2" type="ORF">ACFFPJ_04770</name>
</gene>
<dbReference type="RefSeq" id="WP_344713996.1">
    <property type="nucleotide sequence ID" value="NZ_BAAAWH010000001.1"/>
</dbReference>
<keyword evidence="1" id="KW-1133">Transmembrane helix</keyword>
<feature type="transmembrane region" description="Helical" evidence="1">
    <location>
        <begin position="485"/>
        <end position="509"/>
    </location>
</feature>
<organism evidence="2 3">
    <name type="scientific">Microbacterium terregens</name>
    <dbReference type="NCBI Taxonomy" id="69363"/>
    <lineage>
        <taxon>Bacteria</taxon>
        <taxon>Bacillati</taxon>
        <taxon>Actinomycetota</taxon>
        <taxon>Actinomycetes</taxon>
        <taxon>Micrococcales</taxon>
        <taxon>Microbacteriaceae</taxon>
        <taxon>Microbacterium</taxon>
    </lineage>
</organism>
<feature type="transmembrane region" description="Helical" evidence="1">
    <location>
        <begin position="171"/>
        <end position="191"/>
    </location>
</feature>
<protein>
    <recommendedName>
        <fullName evidence="4">ABC-2 type transport system permease protein</fullName>
    </recommendedName>
</protein>
<feature type="transmembrane region" description="Helical" evidence="1">
    <location>
        <begin position="329"/>
        <end position="345"/>
    </location>
</feature>
<feature type="transmembrane region" description="Helical" evidence="1">
    <location>
        <begin position="402"/>
        <end position="430"/>
    </location>
</feature>
<keyword evidence="3" id="KW-1185">Reference proteome</keyword>
<evidence type="ECO:0000256" key="1">
    <source>
        <dbReference type="SAM" id="Phobius"/>
    </source>
</evidence>
<feature type="transmembrane region" description="Helical" evidence="1">
    <location>
        <begin position="99"/>
        <end position="128"/>
    </location>
</feature>
<feature type="transmembrane region" description="Helical" evidence="1">
    <location>
        <begin position="451"/>
        <end position="473"/>
    </location>
</feature>
<evidence type="ECO:0008006" key="4">
    <source>
        <dbReference type="Google" id="ProtNLM"/>
    </source>
</evidence>
<comment type="caution">
    <text evidence="2">The sequence shown here is derived from an EMBL/GenBank/DDBJ whole genome shotgun (WGS) entry which is preliminary data.</text>
</comment>
<evidence type="ECO:0000313" key="2">
    <source>
        <dbReference type="EMBL" id="MFB9645105.1"/>
    </source>
</evidence>
<feature type="transmembrane region" description="Helical" evidence="1">
    <location>
        <begin position="55"/>
        <end position="79"/>
    </location>
</feature>
<feature type="transmembrane region" description="Helical" evidence="1">
    <location>
        <begin position="29"/>
        <end position="48"/>
    </location>
</feature>
<proteinExistence type="predicted"/>
<feature type="transmembrane region" description="Helical" evidence="1">
    <location>
        <begin position="203"/>
        <end position="221"/>
    </location>
</feature>